<gene>
    <name evidence="2" type="ORF">mMyoMyo1_009624</name>
</gene>
<proteinExistence type="predicted"/>
<dbReference type="AlphaFoldDB" id="A0A7J7ZX67"/>
<dbReference type="EMBL" id="JABWUV010000002">
    <property type="protein sequence ID" value="KAF6378698.1"/>
    <property type="molecule type" value="Genomic_DNA"/>
</dbReference>
<protein>
    <submittedName>
        <fullName evidence="2">Uncharacterized protein</fullName>
    </submittedName>
</protein>
<dbReference type="Proteomes" id="UP000527355">
    <property type="component" value="Unassembled WGS sequence"/>
</dbReference>
<evidence type="ECO:0000313" key="2">
    <source>
        <dbReference type="EMBL" id="KAF6378698.1"/>
    </source>
</evidence>
<evidence type="ECO:0000313" key="3">
    <source>
        <dbReference type="Proteomes" id="UP000527355"/>
    </source>
</evidence>
<sequence length="207" mass="23050">MVSYQKDSAHTSSCEVTSFKCLGCFSHDRLYYMVVASNPEKQQKFILCPCYLSSLISWRVITMSLFTKYIFTRGPVHKIHALRGEGVPQPGLREGAGQAEGPHRCRGGMQEVGQPGRDRRRPPGNVWPISLSPDQPDPSSKLTYQSERLPPGGQCIIATGQPVKLSAPWWSVHHSNWSTVCHLVVSARHSKRLSILSISLAYYTLIG</sequence>
<organism evidence="2 3">
    <name type="scientific">Myotis myotis</name>
    <name type="common">Greater mouse-eared bat</name>
    <name type="synonym">Vespertilio myotis</name>
    <dbReference type="NCBI Taxonomy" id="51298"/>
    <lineage>
        <taxon>Eukaryota</taxon>
        <taxon>Metazoa</taxon>
        <taxon>Chordata</taxon>
        <taxon>Craniata</taxon>
        <taxon>Vertebrata</taxon>
        <taxon>Euteleostomi</taxon>
        <taxon>Mammalia</taxon>
        <taxon>Eutheria</taxon>
        <taxon>Laurasiatheria</taxon>
        <taxon>Chiroptera</taxon>
        <taxon>Yangochiroptera</taxon>
        <taxon>Vespertilionidae</taxon>
        <taxon>Myotis</taxon>
    </lineage>
</organism>
<reference evidence="2 3" key="1">
    <citation type="journal article" date="2020" name="Nature">
        <title>Six reference-quality genomes reveal evolution of bat adaptations.</title>
        <authorList>
            <person name="Jebb D."/>
            <person name="Huang Z."/>
            <person name="Pippel M."/>
            <person name="Hughes G.M."/>
            <person name="Lavrichenko K."/>
            <person name="Devanna P."/>
            <person name="Winkler S."/>
            <person name="Jermiin L.S."/>
            <person name="Skirmuntt E.C."/>
            <person name="Katzourakis A."/>
            <person name="Burkitt-Gray L."/>
            <person name="Ray D.A."/>
            <person name="Sullivan K.A.M."/>
            <person name="Roscito J.G."/>
            <person name="Kirilenko B.M."/>
            <person name="Davalos L.M."/>
            <person name="Corthals A.P."/>
            <person name="Power M.L."/>
            <person name="Jones G."/>
            <person name="Ransome R.D."/>
            <person name="Dechmann D.K.N."/>
            <person name="Locatelli A.G."/>
            <person name="Puechmaille S.J."/>
            <person name="Fedrigo O."/>
            <person name="Jarvis E.D."/>
            <person name="Hiller M."/>
            <person name="Vernes S.C."/>
            <person name="Myers E.W."/>
            <person name="Teeling E.C."/>
        </authorList>
    </citation>
    <scope>NUCLEOTIDE SEQUENCE [LARGE SCALE GENOMIC DNA]</scope>
    <source>
        <strain evidence="2">MMyoMyo1</strain>
        <tissue evidence="2">Flight muscle</tissue>
    </source>
</reference>
<name>A0A7J7ZX67_MYOMY</name>
<feature type="region of interest" description="Disordered" evidence="1">
    <location>
        <begin position="87"/>
        <end position="142"/>
    </location>
</feature>
<keyword evidence="3" id="KW-1185">Reference proteome</keyword>
<accession>A0A7J7ZX67</accession>
<comment type="caution">
    <text evidence="2">The sequence shown here is derived from an EMBL/GenBank/DDBJ whole genome shotgun (WGS) entry which is preliminary data.</text>
</comment>
<evidence type="ECO:0000256" key="1">
    <source>
        <dbReference type="SAM" id="MobiDB-lite"/>
    </source>
</evidence>